<proteinExistence type="inferred from homology"/>
<keyword evidence="7" id="KW-0349">Heme</keyword>
<dbReference type="Proteomes" id="UP000036893">
    <property type="component" value="Unassembled WGS sequence"/>
</dbReference>
<keyword evidence="3 7" id="KW-0479">Metal-binding</keyword>
<comment type="caution">
    <text evidence="9">The sequence shown here is derived from an EMBL/GenBank/DDBJ whole genome shotgun (WGS) entry which is preliminary data.</text>
</comment>
<keyword evidence="8" id="KW-1133">Transmembrane helix</keyword>
<dbReference type="GO" id="GO:0016705">
    <property type="term" value="F:oxidoreductase activity, acting on paired donors, with incorporation or reduction of molecular oxygen"/>
    <property type="evidence" value="ECO:0007669"/>
    <property type="project" value="InterPro"/>
</dbReference>
<dbReference type="SUPFAM" id="SSF48264">
    <property type="entry name" value="Cytochrome P450"/>
    <property type="match status" value="1"/>
</dbReference>
<gene>
    <name evidence="9" type="ORF">Aud_006765</name>
</gene>
<dbReference type="GO" id="GO:0019748">
    <property type="term" value="P:secondary metabolic process"/>
    <property type="evidence" value="ECO:0007669"/>
    <property type="project" value="UniProtKB-ARBA"/>
</dbReference>
<dbReference type="GeneID" id="66994242"/>
<accession>A0A8E0QWZ1</accession>
<evidence type="ECO:0000256" key="2">
    <source>
        <dbReference type="ARBA" id="ARBA00010617"/>
    </source>
</evidence>
<evidence type="ECO:0008006" key="11">
    <source>
        <dbReference type="Google" id="ProtNLM"/>
    </source>
</evidence>
<keyword evidence="6" id="KW-0503">Monooxygenase</keyword>
<keyword evidence="4" id="KW-0560">Oxidoreductase</keyword>
<keyword evidence="8" id="KW-0472">Membrane</keyword>
<dbReference type="GO" id="GO:0004497">
    <property type="term" value="F:monooxygenase activity"/>
    <property type="evidence" value="ECO:0007669"/>
    <property type="project" value="UniProtKB-KW"/>
</dbReference>
<comment type="cofactor">
    <cofactor evidence="1 7">
        <name>heme</name>
        <dbReference type="ChEBI" id="CHEBI:30413"/>
    </cofactor>
</comment>
<dbReference type="PANTHER" id="PTHR46206:SF6">
    <property type="entry name" value="CYTOCHROME P450 MONOOXYGENASE AN1598-RELATED"/>
    <property type="match status" value="1"/>
</dbReference>
<evidence type="ECO:0000313" key="9">
    <source>
        <dbReference type="EMBL" id="GIC90331.1"/>
    </source>
</evidence>
<dbReference type="CDD" id="cd11041">
    <property type="entry name" value="CYP503A1-like"/>
    <property type="match status" value="1"/>
</dbReference>
<evidence type="ECO:0000256" key="1">
    <source>
        <dbReference type="ARBA" id="ARBA00001971"/>
    </source>
</evidence>
<evidence type="ECO:0000256" key="7">
    <source>
        <dbReference type="PIRSR" id="PIRSR602403-1"/>
    </source>
</evidence>
<evidence type="ECO:0000256" key="6">
    <source>
        <dbReference type="ARBA" id="ARBA00023033"/>
    </source>
</evidence>
<evidence type="ECO:0000256" key="8">
    <source>
        <dbReference type="SAM" id="Phobius"/>
    </source>
</evidence>
<dbReference type="EMBL" id="BBXM02000004">
    <property type="protein sequence ID" value="GIC90331.1"/>
    <property type="molecule type" value="Genomic_DNA"/>
</dbReference>
<evidence type="ECO:0000313" key="10">
    <source>
        <dbReference type="Proteomes" id="UP000036893"/>
    </source>
</evidence>
<dbReference type="PRINTS" id="PR00465">
    <property type="entry name" value="EP450IV"/>
</dbReference>
<keyword evidence="8" id="KW-0812">Transmembrane</keyword>
<name>A0A8E0QWZ1_9EURO</name>
<evidence type="ECO:0000256" key="3">
    <source>
        <dbReference type="ARBA" id="ARBA00022723"/>
    </source>
</evidence>
<comment type="similarity">
    <text evidence="2">Belongs to the cytochrome P450 family.</text>
</comment>
<reference evidence="9" key="1">
    <citation type="journal article" date="2015" name="Genome Announc.">
        <title>Draft Genome Sequence of the Pathogenic Filamentous Fungus Aspergillus udagawae Strain IFM 46973T.</title>
        <authorList>
            <person name="Kusuya Y."/>
            <person name="Takahashi-Nakaguchi A."/>
            <person name="Takahashi H."/>
            <person name="Yaguchi T."/>
        </authorList>
    </citation>
    <scope>NUCLEOTIDE SEQUENCE</scope>
    <source>
        <strain evidence="9">IFM 46973</strain>
    </source>
</reference>
<organism evidence="9 10">
    <name type="scientific">Aspergillus udagawae</name>
    <dbReference type="NCBI Taxonomy" id="91492"/>
    <lineage>
        <taxon>Eukaryota</taxon>
        <taxon>Fungi</taxon>
        <taxon>Dikarya</taxon>
        <taxon>Ascomycota</taxon>
        <taxon>Pezizomycotina</taxon>
        <taxon>Eurotiomycetes</taxon>
        <taxon>Eurotiomycetidae</taxon>
        <taxon>Eurotiales</taxon>
        <taxon>Aspergillaceae</taxon>
        <taxon>Aspergillus</taxon>
        <taxon>Aspergillus subgen. Fumigati</taxon>
    </lineage>
</organism>
<feature type="binding site" description="axial binding residue" evidence="7">
    <location>
        <position position="473"/>
    </location>
    <ligand>
        <name>heme</name>
        <dbReference type="ChEBI" id="CHEBI:30413"/>
    </ligand>
    <ligandPart>
        <name>Fe</name>
        <dbReference type="ChEBI" id="CHEBI:18248"/>
    </ligandPart>
</feature>
<dbReference type="PANTHER" id="PTHR46206">
    <property type="entry name" value="CYTOCHROME P450"/>
    <property type="match status" value="1"/>
</dbReference>
<dbReference type="InterPro" id="IPR001128">
    <property type="entry name" value="Cyt_P450"/>
</dbReference>
<dbReference type="GO" id="GO:0020037">
    <property type="term" value="F:heme binding"/>
    <property type="evidence" value="ECO:0007669"/>
    <property type="project" value="InterPro"/>
</dbReference>
<dbReference type="Pfam" id="PF00067">
    <property type="entry name" value="p450"/>
    <property type="match status" value="1"/>
</dbReference>
<sequence length="527" mass="60314">MAVLNELILLGPGSFNWALLLGTLGFVSLYYKLALSPKRARLPVYSTHSGWFGSWYDSLDYLRDSPGVLKAGYEKFSRYGHFYQLRTPVRWVIVIPPKFVDEIRTAPPTHLSAKEAANDVQQAKYTVSPIVEANKFHFHIIKTNLTPSLELKVNDLLDEISLVFHQEIGTPAGNSSDRLSHYAPLICYFADWKPVVMARAAHRIATRTANRLLVGVPLCRNEEYLQMSIRYTIDVFGGADKLRAWPDFLKSTVTYFVTNVRERQKVARKHLIPYIKARLEEVEKLQHTSPKSKPVDSLQWVIDAAPNDQERDPERLMYRLLHLNVAAVHTTSVTFLNCVYDLALHTDIHSELRAEIESAVQTDGWTARSLSRMRKLDSFMLESQRLAPIASSQMTRAVTKDFTFSDGTTVPKGSYVLVPMHAMYLDDTIYPEASKFDAFRWSRLREQPGDENRYQFVTTSPTHINFGHGKDACPGRFFAAQEIKLLLAHTLLHYEIRLEDPTGLPKPTWYDRSRQPNQTARVLFRAR</sequence>
<protein>
    <recommendedName>
        <fullName evidence="11">Ent-kaurene oxidase</fullName>
    </recommendedName>
</protein>
<reference evidence="9" key="2">
    <citation type="submission" date="2021-01" db="EMBL/GenBank/DDBJ databases">
        <title>Pan-genome distribution and transcriptional activeness of fungal secondary metabolism genes in Aspergillus section Fumigati.</title>
        <authorList>
            <person name="Takahashi H."/>
            <person name="Umemura M."/>
            <person name="Ninomiya A."/>
            <person name="Kusuya Y."/>
            <person name="Urayama S."/>
            <person name="Shimizu M."/>
            <person name="Watanabe A."/>
            <person name="Kamei K."/>
            <person name="Yaguchi T."/>
            <person name="Hagiwara D."/>
        </authorList>
    </citation>
    <scope>NUCLEOTIDE SEQUENCE</scope>
    <source>
        <strain evidence="9">IFM 46973</strain>
    </source>
</reference>
<dbReference type="RefSeq" id="XP_043147597.1">
    <property type="nucleotide sequence ID" value="XM_043291662.1"/>
</dbReference>
<evidence type="ECO:0000256" key="5">
    <source>
        <dbReference type="ARBA" id="ARBA00023004"/>
    </source>
</evidence>
<dbReference type="InterPro" id="IPR036396">
    <property type="entry name" value="Cyt_P450_sf"/>
</dbReference>
<dbReference type="GO" id="GO:0005506">
    <property type="term" value="F:iron ion binding"/>
    <property type="evidence" value="ECO:0007669"/>
    <property type="project" value="InterPro"/>
</dbReference>
<dbReference type="AlphaFoldDB" id="A0A8E0QWZ1"/>
<keyword evidence="5 7" id="KW-0408">Iron</keyword>
<feature type="transmembrane region" description="Helical" evidence="8">
    <location>
        <begin position="15"/>
        <end position="33"/>
    </location>
</feature>
<dbReference type="Gene3D" id="1.10.630.10">
    <property type="entry name" value="Cytochrome P450"/>
    <property type="match status" value="1"/>
</dbReference>
<dbReference type="InterPro" id="IPR002403">
    <property type="entry name" value="Cyt_P450_E_grp-IV"/>
</dbReference>
<evidence type="ECO:0000256" key="4">
    <source>
        <dbReference type="ARBA" id="ARBA00023002"/>
    </source>
</evidence>